<dbReference type="Pfam" id="PF02575">
    <property type="entry name" value="YbaB_DNA_bd"/>
    <property type="match status" value="1"/>
</dbReference>
<evidence type="ECO:0000313" key="1">
    <source>
        <dbReference type="EMBL" id="MFD1540585.1"/>
    </source>
</evidence>
<reference evidence="2" key="1">
    <citation type="journal article" date="2019" name="Int. J. Syst. Evol. Microbiol.">
        <title>The Global Catalogue of Microorganisms (GCM) 10K type strain sequencing project: providing services to taxonomists for standard genome sequencing and annotation.</title>
        <authorList>
            <consortium name="The Broad Institute Genomics Platform"/>
            <consortium name="The Broad Institute Genome Sequencing Center for Infectious Disease"/>
            <person name="Wu L."/>
            <person name="Ma J."/>
        </authorList>
    </citation>
    <scope>NUCLEOTIDE SEQUENCE [LARGE SCALE GENOMIC DNA]</scope>
    <source>
        <strain evidence="2">CGMCC 1.15399</strain>
    </source>
</reference>
<dbReference type="RefSeq" id="WP_219527019.1">
    <property type="nucleotide sequence ID" value="NZ_JAHKRM010000001.1"/>
</dbReference>
<comment type="caution">
    <text evidence="1">The sequence shown here is derived from an EMBL/GenBank/DDBJ whole genome shotgun (WGS) entry which is preliminary data.</text>
</comment>
<protein>
    <submittedName>
        <fullName evidence="1">YbaB/EbfC family nucleoid-associated protein</fullName>
    </submittedName>
</protein>
<sequence>MDAAEFRPEDLERITAQAEEMLLRVEESRKEIDAVVGRGTGADGQVQVAAGGTGRLTELVIAPRAMRLDSGRLAEELLRAVQAAQDEVEQRVREIMAGTLGEAMPSQDALDDRFSQVLESFESSMDEQFQAIDELRRGTT</sequence>
<organism evidence="1 2">
    <name type="scientific">Nonomuraea guangzhouensis</name>
    <dbReference type="NCBI Taxonomy" id="1291555"/>
    <lineage>
        <taxon>Bacteria</taxon>
        <taxon>Bacillati</taxon>
        <taxon>Actinomycetota</taxon>
        <taxon>Actinomycetes</taxon>
        <taxon>Streptosporangiales</taxon>
        <taxon>Streptosporangiaceae</taxon>
        <taxon>Nonomuraea</taxon>
    </lineage>
</organism>
<gene>
    <name evidence="1" type="ORF">ACFSJ0_26260</name>
</gene>
<dbReference type="EMBL" id="JBHUCM010000019">
    <property type="protein sequence ID" value="MFD1540585.1"/>
    <property type="molecule type" value="Genomic_DNA"/>
</dbReference>
<accession>A0ABW4GDI8</accession>
<proteinExistence type="predicted"/>
<keyword evidence="2" id="KW-1185">Reference proteome</keyword>
<evidence type="ECO:0000313" key="2">
    <source>
        <dbReference type="Proteomes" id="UP001597097"/>
    </source>
</evidence>
<name>A0ABW4GDI8_9ACTN</name>
<dbReference type="InterPro" id="IPR004401">
    <property type="entry name" value="YbaB/EbfC"/>
</dbReference>
<dbReference type="Proteomes" id="UP001597097">
    <property type="component" value="Unassembled WGS sequence"/>
</dbReference>